<evidence type="ECO:0000256" key="4">
    <source>
        <dbReference type="ARBA" id="ARBA00022679"/>
    </source>
</evidence>
<dbReference type="NCBIfam" id="NF005919">
    <property type="entry name" value="PRK07920.1"/>
    <property type="match status" value="1"/>
</dbReference>
<dbReference type="RefSeq" id="WP_034521778.1">
    <property type="nucleotide sequence ID" value="NZ_CACRSP010000003.1"/>
</dbReference>
<gene>
    <name evidence="7" type="ORF">GBB04_05675</name>
</gene>
<sequence length="338" mass="38232">MSDRFLLAAAKRSDRIPEAVLRGFFTCAADIAWVFRVGGVRQLERNLTHVFASEMRRSHGSVDNRELRRRVRHCSRQGMRSYFAYFCEAMTVGARSEQQLRARIRGTGSGFDSIVRDARQGVSSLIAMGHQGNWDYAGYWARLEVAPVVTVAERLANDELLHTFVDIRERLGMRILLTGQHDLTGRLRNVLLDSTVVVPLLADRDLSRHGVFVHAFDSVIRVARGPAALAYDTGNPLYVVNLYREKLSGRREEQAGVPYGYVCEISGPIDVHAFHDMPRQEALHAISQAWVDLWAQGIAAHPQDWHMLQPLFWEDLDHSRLQDADEPCSRMADNSPGQ</sequence>
<name>A0A7J5TI67_9BIFI</name>
<dbReference type="GO" id="GO:0016746">
    <property type="term" value="F:acyltransferase activity"/>
    <property type="evidence" value="ECO:0007669"/>
    <property type="project" value="UniProtKB-KW"/>
</dbReference>
<dbReference type="PANTHER" id="PTHR30606">
    <property type="entry name" value="LIPID A BIOSYNTHESIS LAUROYL ACYLTRANSFERASE"/>
    <property type="match status" value="1"/>
</dbReference>
<dbReference type="GO" id="GO:0009247">
    <property type="term" value="P:glycolipid biosynthetic process"/>
    <property type="evidence" value="ECO:0007669"/>
    <property type="project" value="UniProtKB-ARBA"/>
</dbReference>
<dbReference type="PANTHER" id="PTHR30606:SF10">
    <property type="entry name" value="PHOSPHATIDYLINOSITOL MANNOSIDE ACYLTRANSFERASE"/>
    <property type="match status" value="1"/>
</dbReference>
<evidence type="ECO:0000313" key="8">
    <source>
        <dbReference type="Proteomes" id="UP000429211"/>
    </source>
</evidence>
<dbReference type="Proteomes" id="UP000429211">
    <property type="component" value="Unassembled WGS sequence"/>
</dbReference>
<proteinExistence type="predicted"/>
<keyword evidence="2" id="KW-1003">Cell membrane</keyword>
<evidence type="ECO:0000313" key="7">
    <source>
        <dbReference type="EMBL" id="KAB7460559.1"/>
    </source>
</evidence>
<keyword evidence="4 7" id="KW-0808">Transferase</keyword>
<dbReference type="Pfam" id="PF03279">
    <property type="entry name" value="Lip_A_acyltrans"/>
    <property type="match status" value="1"/>
</dbReference>
<evidence type="ECO:0000256" key="1">
    <source>
        <dbReference type="ARBA" id="ARBA00004533"/>
    </source>
</evidence>
<dbReference type="GO" id="GO:0005886">
    <property type="term" value="C:plasma membrane"/>
    <property type="evidence" value="ECO:0007669"/>
    <property type="project" value="UniProtKB-SubCell"/>
</dbReference>
<organism evidence="7 8">
    <name type="scientific">Bifidobacterium dentium</name>
    <dbReference type="NCBI Taxonomy" id="1689"/>
    <lineage>
        <taxon>Bacteria</taxon>
        <taxon>Bacillati</taxon>
        <taxon>Actinomycetota</taxon>
        <taxon>Actinomycetes</taxon>
        <taxon>Bifidobacteriales</taxon>
        <taxon>Bifidobacteriaceae</taxon>
        <taxon>Bifidobacterium</taxon>
    </lineage>
</organism>
<keyword evidence="3" id="KW-0997">Cell inner membrane</keyword>
<evidence type="ECO:0000256" key="2">
    <source>
        <dbReference type="ARBA" id="ARBA00022475"/>
    </source>
</evidence>
<protein>
    <submittedName>
        <fullName evidence="7">Phosphatidylinositol mannoside acyltransferase</fullName>
    </submittedName>
</protein>
<comment type="caution">
    <text evidence="7">The sequence shown here is derived from an EMBL/GenBank/DDBJ whole genome shotgun (WGS) entry which is preliminary data.</text>
</comment>
<dbReference type="AlphaFoldDB" id="A0A7J5TI67"/>
<dbReference type="EMBL" id="WDPD01000005">
    <property type="protein sequence ID" value="KAB7460559.1"/>
    <property type="molecule type" value="Genomic_DNA"/>
</dbReference>
<evidence type="ECO:0000256" key="5">
    <source>
        <dbReference type="ARBA" id="ARBA00023136"/>
    </source>
</evidence>
<evidence type="ECO:0000256" key="3">
    <source>
        <dbReference type="ARBA" id="ARBA00022519"/>
    </source>
</evidence>
<keyword evidence="5" id="KW-0472">Membrane</keyword>
<accession>A0A7J5TI67</accession>
<dbReference type="InterPro" id="IPR004960">
    <property type="entry name" value="LipA_acyltrans"/>
</dbReference>
<evidence type="ECO:0000256" key="6">
    <source>
        <dbReference type="ARBA" id="ARBA00023315"/>
    </source>
</evidence>
<reference evidence="7 8" key="1">
    <citation type="journal article" date="2019" name="Nat. Med.">
        <title>A library of human gut bacterial isolates paired with longitudinal multiomics data enables mechanistic microbiome research.</title>
        <authorList>
            <person name="Poyet M."/>
            <person name="Groussin M."/>
            <person name="Gibbons S.M."/>
            <person name="Avila-Pacheco J."/>
            <person name="Jiang X."/>
            <person name="Kearney S.M."/>
            <person name="Perrotta A.R."/>
            <person name="Berdy B."/>
            <person name="Zhao S."/>
            <person name="Lieberman T.D."/>
            <person name="Swanson P.K."/>
            <person name="Smith M."/>
            <person name="Roesemann S."/>
            <person name="Alexander J.E."/>
            <person name="Rich S.A."/>
            <person name="Livny J."/>
            <person name="Vlamakis H."/>
            <person name="Clish C."/>
            <person name="Bullock K."/>
            <person name="Deik A."/>
            <person name="Scott J."/>
            <person name="Pierce K.A."/>
            <person name="Xavier R.J."/>
            <person name="Alm E.J."/>
        </authorList>
    </citation>
    <scope>NUCLEOTIDE SEQUENCE [LARGE SCALE GENOMIC DNA]</scope>
    <source>
        <strain evidence="7 8">BIOML-A2</strain>
    </source>
</reference>
<comment type="subcellular location">
    <subcellularLocation>
        <location evidence="1">Cell inner membrane</location>
    </subcellularLocation>
</comment>
<keyword evidence="6 7" id="KW-0012">Acyltransferase</keyword>